<protein>
    <submittedName>
        <fullName evidence="4">Uncharacterized protein</fullName>
    </submittedName>
</protein>
<reference evidence="5" key="2">
    <citation type="submission" date="2015-01" db="EMBL/GenBank/DDBJ databases">
        <title>Evolutionary Origins and Diversification of the Mycorrhizal Mutualists.</title>
        <authorList>
            <consortium name="DOE Joint Genome Institute"/>
            <consortium name="Mycorrhizal Genomics Consortium"/>
            <person name="Kohler A."/>
            <person name="Kuo A."/>
            <person name="Nagy L.G."/>
            <person name="Floudas D."/>
            <person name="Copeland A."/>
            <person name="Barry K.W."/>
            <person name="Cichocki N."/>
            <person name="Veneault-Fourrey C."/>
            <person name="LaButti K."/>
            <person name="Lindquist E.A."/>
            <person name="Lipzen A."/>
            <person name="Lundell T."/>
            <person name="Morin E."/>
            <person name="Murat C."/>
            <person name="Riley R."/>
            <person name="Ohm R."/>
            <person name="Sun H."/>
            <person name="Tunlid A."/>
            <person name="Henrissat B."/>
            <person name="Grigoriev I.V."/>
            <person name="Hibbett D.S."/>
            <person name="Martin F."/>
        </authorList>
    </citation>
    <scope>NUCLEOTIDE SEQUENCE [LARGE SCALE GENOMIC DNA]</scope>
    <source>
        <strain evidence="5">Zn</strain>
    </source>
</reference>
<dbReference type="EMBL" id="KN832879">
    <property type="protein sequence ID" value="KIM98909.1"/>
    <property type="molecule type" value="Genomic_DNA"/>
</dbReference>
<dbReference type="InterPro" id="IPR037588">
    <property type="entry name" value="MLST8"/>
</dbReference>
<evidence type="ECO:0000256" key="1">
    <source>
        <dbReference type="ARBA" id="ARBA00009890"/>
    </source>
</evidence>
<dbReference type="GO" id="GO:0032956">
    <property type="term" value="P:regulation of actin cytoskeleton organization"/>
    <property type="evidence" value="ECO:0007669"/>
    <property type="project" value="TreeGrafter"/>
</dbReference>
<dbReference type="Gene3D" id="2.130.10.10">
    <property type="entry name" value="YVTN repeat-like/Quinoprotein amine dehydrogenase"/>
    <property type="match status" value="1"/>
</dbReference>
<dbReference type="SMART" id="SM00320">
    <property type="entry name" value="WD40"/>
    <property type="match status" value="5"/>
</dbReference>
<sequence length="832" mass="91945">RPYIRSADLSDIRRGCEIMQGQAGKYMSQAERKLLETSILHVDFCIEEVELLCWLITKSNPPIASDVAAHFISIMANEEQNVETICKIVERKLTIGGRGPGWQLLRSRDITDIRSFLEDAVSGQVTLQSRAVSVDLRSGISPTGSKLSISSLIREREIWGMAPFRVCQGRRAFNVEIASHIEDSFTRRSEWTDCCGDISTLSWTGDNTFICGATAHSDYHNMQYNKPGNLLVGSTSLDTLRAVDGHRIMRPVVKKADNAENSLESMRQTQDPWLYTSVVSTSYSGVSDYTFTASFDETVKVWKVAEDGSSMNLHGTWKHDGKVNFVVTSENHELVATASDVSSNAIRVYRFDVHDIPGTPYDTYSGDKAQEQAAELEREDMWAYFPATIQWGRAPSVANFLLVGYSPRSNTGHEVDIPDEKKNSGELCIWNVQNGQRVQISSARTQNVFEVIWHPTLPIFLAATSPCGVFEPEVKTQIRVFALNNCGTFLHIKTLDCPALDINELTIQPSSLVECYVSASCTDGKTYVWDTSQGDSAIHILGHASLDNPLHDLPLEIADSGVKFASWGASTGRFYTGSSDGKVKAWDVRAPRGEAFIRTVLSVSGGISAGAFSKNYSKLLIGDATGKVHLIDVDSDNSDDDDMLVSERASTATTIDQRANQSKDGSQPSLKMPRVIMPHPEPLLPGGLQDIDTQGETAHSIAHAYIESGQLILHPDRGIGVIQGPNYADSLLYRSEAHEGGDGTKPLRPEWGARQQFHLHSQVSTLRVPRLLDVKGSDPVIHNINKSLDLDISLSSPVKEAFARDGIDLNFEESHKFDLEPVPRYEIFRTKH</sequence>
<dbReference type="OrthoDB" id="10248252at2759"/>
<comment type="similarity">
    <text evidence="1">Belongs to the WD repeat LST8 family.</text>
</comment>
<dbReference type="PANTHER" id="PTHR19842">
    <property type="entry name" value="G BETA-LIKE PROTEIN GBL"/>
    <property type="match status" value="1"/>
</dbReference>
<evidence type="ECO:0000313" key="4">
    <source>
        <dbReference type="EMBL" id="KIM98909.1"/>
    </source>
</evidence>
<dbReference type="PANTHER" id="PTHR19842:SF2">
    <property type="entry name" value="WD REPEAT PROTEIN (AFU_ORTHOLOGUE AFUA_5G04300)"/>
    <property type="match status" value="1"/>
</dbReference>
<evidence type="ECO:0000256" key="3">
    <source>
        <dbReference type="SAM" id="MobiDB-lite"/>
    </source>
</evidence>
<dbReference type="InterPro" id="IPR001680">
    <property type="entry name" value="WD40_rpt"/>
</dbReference>
<feature type="region of interest" description="Disordered" evidence="3">
    <location>
        <begin position="650"/>
        <end position="671"/>
    </location>
</feature>
<dbReference type="InterPro" id="IPR015943">
    <property type="entry name" value="WD40/YVTN_repeat-like_dom_sf"/>
</dbReference>
<feature type="repeat" description="WD" evidence="2">
    <location>
        <begin position="555"/>
        <end position="589"/>
    </location>
</feature>
<keyword evidence="2" id="KW-0853">WD repeat</keyword>
<dbReference type="SUPFAM" id="SSF50978">
    <property type="entry name" value="WD40 repeat-like"/>
    <property type="match status" value="1"/>
</dbReference>
<dbReference type="PROSITE" id="PS50082">
    <property type="entry name" value="WD_REPEATS_2"/>
    <property type="match status" value="1"/>
</dbReference>
<reference evidence="4 5" key="1">
    <citation type="submission" date="2014-04" db="EMBL/GenBank/DDBJ databases">
        <authorList>
            <consortium name="DOE Joint Genome Institute"/>
            <person name="Kuo A."/>
            <person name="Martino E."/>
            <person name="Perotto S."/>
            <person name="Kohler A."/>
            <person name="Nagy L.G."/>
            <person name="Floudas D."/>
            <person name="Copeland A."/>
            <person name="Barry K.W."/>
            <person name="Cichocki N."/>
            <person name="Veneault-Fourrey C."/>
            <person name="LaButti K."/>
            <person name="Lindquist E.A."/>
            <person name="Lipzen A."/>
            <person name="Lundell T."/>
            <person name="Morin E."/>
            <person name="Murat C."/>
            <person name="Sun H."/>
            <person name="Tunlid A."/>
            <person name="Henrissat B."/>
            <person name="Grigoriev I.V."/>
            <person name="Hibbett D.S."/>
            <person name="Martin F."/>
            <person name="Nordberg H.P."/>
            <person name="Cantor M.N."/>
            <person name="Hua S.X."/>
        </authorList>
    </citation>
    <scope>NUCLEOTIDE SEQUENCE [LARGE SCALE GENOMIC DNA]</scope>
    <source>
        <strain evidence="4 5">Zn</strain>
    </source>
</reference>
<dbReference type="GO" id="GO:0031932">
    <property type="term" value="C:TORC2 complex"/>
    <property type="evidence" value="ECO:0007669"/>
    <property type="project" value="InterPro"/>
</dbReference>
<dbReference type="Proteomes" id="UP000054321">
    <property type="component" value="Unassembled WGS sequence"/>
</dbReference>
<dbReference type="InterPro" id="IPR036322">
    <property type="entry name" value="WD40_repeat_dom_sf"/>
</dbReference>
<dbReference type="GO" id="GO:0031929">
    <property type="term" value="P:TOR signaling"/>
    <property type="evidence" value="ECO:0007669"/>
    <property type="project" value="InterPro"/>
</dbReference>
<proteinExistence type="inferred from homology"/>
<evidence type="ECO:0000256" key="2">
    <source>
        <dbReference type="PROSITE-ProRule" id="PRU00221"/>
    </source>
</evidence>
<dbReference type="STRING" id="913774.A0A0C3H6I2"/>
<evidence type="ECO:0000313" key="5">
    <source>
        <dbReference type="Proteomes" id="UP000054321"/>
    </source>
</evidence>
<feature type="non-terminal residue" evidence="4">
    <location>
        <position position="1"/>
    </location>
</feature>
<name>A0A0C3H6I2_OIDMZ</name>
<dbReference type="GO" id="GO:0031931">
    <property type="term" value="C:TORC1 complex"/>
    <property type="evidence" value="ECO:0007669"/>
    <property type="project" value="InterPro"/>
</dbReference>
<dbReference type="AlphaFoldDB" id="A0A0C3H6I2"/>
<dbReference type="InParanoid" id="A0A0C3H6I2"/>
<accession>A0A0C3H6I2</accession>
<gene>
    <name evidence="4" type="ORF">OIDMADRAFT_126638</name>
</gene>
<dbReference type="HOGENOM" id="CLU_004531_1_0_1"/>
<keyword evidence="5" id="KW-1185">Reference proteome</keyword>
<organism evidence="4 5">
    <name type="scientific">Oidiodendron maius (strain Zn)</name>
    <dbReference type="NCBI Taxonomy" id="913774"/>
    <lineage>
        <taxon>Eukaryota</taxon>
        <taxon>Fungi</taxon>
        <taxon>Dikarya</taxon>
        <taxon>Ascomycota</taxon>
        <taxon>Pezizomycotina</taxon>
        <taxon>Leotiomycetes</taxon>
        <taxon>Leotiomycetes incertae sedis</taxon>
        <taxon>Myxotrichaceae</taxon>
        <taxon>Oidiodendron</taxon>
    </lineage>
</organism>
<feature type="compositionally biased region" description="Polar residues" evidence="3">
    <location>
        <begin position="650"/>
        <end position="669"/>
    </location>
</feature>